<keyword evidence="3" id="KW-1185">Reference proteome</keyword>
<dbReference type="AlphaFoldDB" id="A0A6A4DPI6"/>
<gene>
    <name evidence="2" type="ORF">PR003_g20388</name>
</gene>
<name>A0A6A4DPI6_9STRA</name>
<accession>A0A6A4DPI6</accession>
<reference evidence="2 3" key="1">
    <citation type="submission" date="2018-08" db="EMBL/GenBank/DDBJ databases">
        <title>Genomic investigation of the strawberry pathogen Phytophthora fragariae indicates pathogenicity is determined by transcriptional variation in three key races.</title>
        <authorList>
            <person name="Adams T.M."/>
            <person name="Armitage A.D."/>
            <person name="Sobczyk M.K."/>
            <person name="Bates H.J."/>
            <person name="Dunwell J.M."/>
            <person name="Nellist C.F."/>
            <person name="Harrison R.J."/>
        </authorList>
    </citation>
    <scope>NUCLEOTIDE SEQUENCE [LARGE SCALE GENOMIC DNA]</scope>
    <source>
        <strain evidence="2 3">SCRP333</strain>
    </source>
</reference>
<evidence type="ECO:0000313" key="2">
    <source>
        <dbReference type="EMBL" id="KAE9309935.1"/>
    </source>
</evidence>
<proteinExistence type="predicted"/>
<evidence type="ECO:0000256" key="1">
    <source>
        <dbReference type="SAM" id="SignalP"/>
    </source>
</evidence>
<sequence length="172" mass="19491">MPRTKITWVLLARYLSLYYSDMLLESLKDYVVSKSGLSPCSLCTEATPHNMRTRLLLCKCKACKTVAPDARCPWKGMVQTCTLSNVVSISEASQHISPFHPPRQARLTEEMKAFARAMCTYSHKPMSIYNGIIRRFQVSEAAMTKLATVQCFVQHYRCARIGGRDFLDDVEA</sequence>
<feature type="chain" id="PRO_5025523892" evidence="1">
    <location>
        <begin position="21"/>
        <end position="172"/>
    </location>
</feature>
<evidence type="ECO:0000313" key="3">
    <source>
        <dbReference type="Proteomes" id="UP000434957"/>
    </source>
</evidence>
<keyword evidence="1" id="KW-0732">Signal</keyword>
<comment type="caution">
    <text evidence="2">The sequence shown here is derived from an EMBL/GenBank/DDBJ whole genome shotgun (WGS) entry which is preliminary data.</text>
</comment>
<dbReference type="Proteomes" id="UP000434957">
    <property type="component" value="Unassembled WGS sequence"/>
</dbReference>
<protein>
    <submittedName>
        <fullName evidence="2">Uncharacterized protein</fullName>
    </submittedName>
</protein>
<organism evidence="2 3">
    <name type="scientific">Phytophthora rubi</name>
    <dbReference type="NCBI Taxonomy" id="129364"/>
    <lineage>
        <taxon>Eukaryota</taxon>
        <taxon>Sar</taxon>
        <taxon>Stramenopiles</taxon>
        <taxon>Oomycota</taxon>
        <taxon>Peronosporomycetes</taxon>
        <taxon>Peronosporales</taxon>
        <taxon>Peronosporaceae</taxon>
        <taxon>Phytophthora</taxon>
    </lineage>
</organism>
<dbReference type="EMBL" id="QXFT01001807">
    <property type="protein sequence ID" value="KAE9309935.1"/>
    <property type="molecule type" value="Genomic_DNA"/>
</dbReference>
<feature type="signal peptide" evidence="1">
    <location>
        <begin position="1"/>
        <end position="20"/>
    </location>
</feature>